<evidence type="ECO:0000313" key="3">
    <source>
        <dbReference type="EMBL" id="OOZ35675.1"/>
    </source>
</evidence>
<gene>
    <name evidence="3" type="ORF">BOW51_10900</name>
</gene>
<keyword evidence="1" id="KW-1133">Transmembrane helix</keyword>
<dbReference type="RefSeq" id="WP_078488040.1">
    <property type="nucleotide sequence ID" value="NZ_MPRJ01000084.1"/>
</dbReference>
<feature type="transmembrane region" description="Helical" evidence="1">
    <location>
        <begin position="7"/>
        <end position="29"/>
    </location>
</feature>
<feature type="transmembrane region" description="Helical" evidence="1">
    <location>
        <begin position="209"/>
        <end position="233"/>
    </location>
</feature>
<evidence type="ECO:0000313" key="4">
    <source>
        <dbReference type="Proteomes" id="UP000190896"/>
    </source>
</evidence>
<evidence type="ECO:0000259" key="2">
    <source>
        <dbReference type="Pfam" id="PF01569"/>
    </source>
</evidence>
<dbReference type="OrthoDB" id="8477781at2"/>
<evidence type="ECO:0000256" key="1">
    <source>
        <dbReference type="SAM" id="Phobius"/>
    </source>
</evidence>
<dbReference type="InterPro" id="IPR036938">
    <property type="entry name" value="PAP2/HPO_sf"/>
</dbReference>
<sequence>MHTHLKIWHPLAFFVCNIAAVVLYGSWLFEPTRELWDGLDKLVFFTLNGSLQWGETWQAFWAAANHRSADIVVAIAMISFFMHFALTGGRRLILERAVLFILMSAMILATQEGLIDLYQAIIDITRKSPSLVLEPVYRLSELVPGIKAKNASKSCFPGDHGTVVFIWLFFAWFFAGWKHRITALVMTVLILLPRLVSGGHWITDNLVGSGTLVLLMMAWIVFTPVGFALRWLGEKILGFILPRSWQRVPKF</sequence>
<dbReference type="InterPro" id="IPR000326">
    <property type="entry name" value="PAP2/HPO"/>
</dbReference>
<keyword evidence="1" id="KW-0812">Transmembrane</keyword>
<comment type="caution">
    <text evidence="3">The sequence shown here is derived from an EMBL/GenBank/DDBJ whole genome shotgun (WGS) entry which is preliminary data.</text>
</comment>
<protein>
    <recommendedName>
        <fullName evidence="2">Phosphatidic acid phosphatase type 2/haloperoxidase domain-containing protein</fullName>
    </recommendedName>
</protein>
<dbReference type="SUPFAM" id="SSF48317">
    <property type="entry name" value="Acid phosphatase/Vanadium-dependent haloperoxidase"/>
    <property type="match status" value="1"/>
</dbReference>
<proteinExistence type="predicted"/>
<organism evidence="3 4">
    <name type="scientific">Solemya velesiana gill symbiont</name>
    <dbReference type="NCBI Taxonomy" id="1918948"/>
    <lineage>
        <taxon>Bacteria</taxon>
        <taxon>Pseudomonadati</taxon>
        <taxon>Pseudomonadota</taxon>
        <taxon>Gammaproteobacteria</taxon>
        <taxon>sulfur-oxidizing symbionts</taxon>
    </lineage>
</organism>
<keyword evidence="4" id="KW-1185">Reference proteome</keyword>
<feature type="transmembrane region" description="Helical" evidence="1">
    <location>
        <begin position="184"/>
        <end position="203"/>
    </location>
</feature>
<feature type="transmembrane region" description="Helical" evidence="1">
    <location>
        <begin position="68"/>
        <end position="86"/>
    </location>
</feature>
<reference evidence="3 4" key="1">
    <citation type="submission" date="2016-11" db="EMBL/GenBank/DDBJ databases">
        <title>Mixed transmission modes and dynamic genome evolution in an obligate animal-bacterial symbiosis.</title>
        <authorList>
            <person name="Russell S.L."/>
            <person name="Corbett-Detig R.B."/>
            <person name="Cavanaugh C.M."/>
        </authorList>
    </citation>
    <scope>NUCLEOTIDE SEQUENCE [LARGE SCALE GENOMIC DNA]</scope>
    <source>
        <strain evidence="3">Se-Cadez</strain>
    </source>
</reference>
<dbReference type="AlphaFoldDB" id="A0A1T2KS40"/>
<feature type="domain" description="Phosphatidic acid phosphatase type 2/haloperoxidase" evidence="2">
    <location>
        <begin position="149"/>
        <end position="221"/>
    </location>
</feature>
<dbReference type="Proteomes" id="UP000190896">
    <property type="component" value="Unassembled WGS sequence"/>
</dbReference>
<feature type="transmembrane region" description="Helical" evidence="1">
    <location>
        <begin position="98"/>
        <end position="121"/>
    </location>
</feature>
<accession>A0A1T2KS40</accession>
<dbReference type="EMBL" id="MPRJ01000084">
    <property type="protein sequence ID" value="OOZ35675.1"/>
    <property type="molecule type" value="Genomic_DNA"/>
</dbReference>
<dbReference type="Pfam" id="PF01569">
    <property type="entry name" value="PAP2"/>
    <property type="match status" value="1"/>
</dbReference>
<feature type="transmembrane region" description="Helical" evidence="1">
    <location>
        <begin position="160"/>
        <end position="177"/>
    </location>
</feature>
<name>A0A1T2KS40_9GAMM</name>
<keyword evidence="1" id="KW-0472">Membrane</keyword>